<dbReference type="PROSITE" id="PS51847">
    <property type="entry name" value="SMP"/>
    <property type="match status" value="1"/>
</dbReference>
<dbReference type="InterPro" id="IPR031468">
    <property type="entry name" value="SMP_LBD"/>
</dbReference>
<feature type="compositionally biased region" description="Acidic residues" evidence="12">
    <location>
        <begin position="27"/>
        <end position="37"/>
    </location>
</feature>
<feature type="region of interest" description="Disordered" evidence="12">
    <location>
        <begin position="17"/>
        <end position="41"/>
    </location>
</feature>
<dbReference type="Gene3D" id="2.60.40.150">
    <property type="entry name" value="C2 domain"/>
    <property type="match status" value="1"/>
</dbReference>
<keyword evidence="6" id="KW-0677">Repeat</keyword>
<evidence type="ECO:0000256" key="7">
    <source>
        <dbReference type="ARBA" id="ARBA00022837"/>
    </source>
</evidence>
<dbReference type="PANTHER" id="PTHR10774:SF190">
    <property type="entry name" value="C2 CALCIUM_LIPID-BINDING ENDONUCLEASE_EXONUCLEASE_PHOSPHATASE-RELATED"/>
    <property type="match status" value="1"/>
</dbReference>
<dbReference type="PROSITE" id="PS50004">
    <property type="entry name" value="C2"/>
    <property type="match status" value="1"/>
</dbReference>
<evidence type="ECO:0000256" key="11">
    <source>
        <dbReference type="ARBA" id="ARBA00023136"/>
    </source>
</evidence>
<dbReference type="CDD" id="cd00030">
    <property type="entry name" value="C2"/>
    <property type="match status" value="1"/>
</dbReference>
<dbReference type="PANTHER" id="PTHR10774">
    <property type="entry name" value="EXTENDED SYNAPTOTAGMIN-RELATED"/>
    <property type="match status" value="1"/>
</dbReference>
<dbReference type="Pfam" id="PF09335">
    <property type="entry name" value="VTT_dom"/>
    <property type="match status" value="1"/>
</dbReference>
<dbReference type="Pfam" id="PF17047">
    <property type="entry name" value="SMP_LBD"/>
    <property type="match status" value="1"/>
</dbReference>
<evidence type="ECO:0000259" key="14">
    <source>
        <dbReference type="PROSITE" id="PS50004"/>
    </source>
</evidence>
<evidence type="ECO:0000256" key="13">
    <source>
        <dbReference type="SAM" id="Phobius"/>
    </source>
</evidence>
<dbReference type="SMART" id="SM00239">
    <property type="entry name" value="C2"/>
    <property type="match status" value="1"/>
</dbReference>
<evidence type="ECO:0000313" key="16">
    <source>
        <dbReference type="EMBL" id="KAK8981981.1"/>
    </source>
</evidence>
<dbReference type="InterPro" id="IPR035892">
    <property type="entry name" value="C2_domain_sf"/>
</dbReference>
<feature type="transmembrane region" description="Helical" evidence="13">
    <location>
        <begin position="311"/>
        <end position="332"/>
    </location>
</feature>
<dbReference type="InterPro" id="IPR039010">
    <property type="entry name" value="Synaptotagmin_SMP"/>
</dbReference>
<accession>A0ABR2P0U5</accession>
<evidence type="ECO:0000256" key="4">
    <source>
        <dbReference type="ARBA" id="ARBA00022692"/>
    </source>
</evidence>
<feature type="transmembrane region" description="Helical" evidence="13">
    <location>
        <begin position="269"/>
        <end position="288"/>
    </location>
</feature>
<gene>
    <name evidence="16" type="ORF">V6N11_037165</name>
</gene>
<keyword evidence="11 13" id="KW-0472">Membrane</keyword>
<evidence type="ECO:0000256" key="2">
    <source>
        <dbReference type="ARBA" id="ARBA00006996"/>
    </source>
</evidence>
<dbReference type="InterPro" id="IPR032816">
    <property type="entry name" value="VTT_dom"/>
</dbReference>
<dbReference type="EMBL" id="JBBPBN010000086">
    <property type="protein sequence ID" value="KAK8981981.1"/>
    <property type="molecule type" value="Genomic_DNA"/>
</dbReference>
<dbReference type="SUPFAM" id="SSF49562">
    <property type="entry name" value="C2 domain (Calcium/lipid-binding domain, CaLB)"/>
    <property type="match status" value="1"/>
</dbReference>
<evidence type="ECO:0000256" key="12">
    <source>
        <dbReference type="SAM" id="MobiDB-lite"/>
    </source>
</evidence>
<dbReference type="Pfam" id="PF00168">
    <property type="entry name" value="C2"/>
    <property type="match status" value="1"/>
</dbReference>
<dbReference type="InterPro" id="IPR045050">
    <property type="entry name" value="Synaptotagmin_plant"/>
</dbReference>
<evidence type="ECO:0000313" key="17">
    <source>
        <dbReference type="Proteomes" id="UP001396334"/>
    </source>
</evidence>
<dbReference type="CDD" id="cd21677">
    <property type="entry name" value="SMP_SYT"/>
    <property type="match status" value="1"/>
</dbReference>
<dbReference type="Proteomes" id="UP001396334">
    <property type="component" value="Unassembled WGS sequence"/>
</dbReference>
<feature type="transmembrane region" description="Helical" evidence="13">
    <location>
        <begin position="229"/>
        <end position="249"/>
    </location>
</feature>
<dbReference type="InterPro" id="IPR000008">
    <property type="entry name" value="C2_dom"/>
</dbReference>
<evidence type="ECO:0000256" key="3">
    <source>
        <dbReference type="ARBA" id="ARBA00022448"/>
    </source>
</evidence>
<comment type="caution">
    <text evidence="16">The sequence shown here is derived from an EMBL/GenBank/DDBJ whole genome shotgun (WGS) entry which is preliminary data.</text>
</comment>
<feature type="domain" description="SMP-LTD" evidence="15">
    <location>
        <begin position="376"/>
        <end position="558"/>
    </location>
</feature>
<proteinExistence type="inferred from homology"/>
<keyword evidence="17" id="KW-1185">Reference proteome</keyword>
<keyword evidence="9" id="KW-0445">Lipid transport</keyword>
<keyword evidence="7" id="KW-0106">Calcium</keyword>
<keyword evidence="4 13" id="KW-0812">Transmembrane</keyword>
<protein>
    <submittedName>
        <fullName evidence="16">Uncharacterized protein</fullName>
    </submittedName>
</protein>
<evidence type="ECO:0000256" key="8">
    <source>
        <dbReference type="ARBA" id="ARBA00022989"/>
    </source>
</evidence>
<feature type="transmembrane region" description="Helical" evidence="13">
    <location>
        <begin position="70"/>
        <end position="93"/>
    </location>
</feature>
<evidence type="ECO:0000256" key="5">
    <source>
        <dbReference type="ARBA" id="ARBA00022723"/>
    </source>
</evidence>
<evidence type="ECO:0000256" key="6">
    <source>
        <dbReference type="ARBA" id="ARBA00022737"/>
    </source>
</evidence>
<keyword evidence="3" id="KW-0813">Transport</keyword>
<evidence type="ECO:0000256" key="1">
    <source>
        <dbReference type="ARBA" id="ARBA00004167"/>
    </source>
</evidence>
<name>A0ABR2P0U5_9ROSI</name>
<sequence>MEINNVAYVRIKEEETETEKELKQEQGEVEEEEVEVEENSRNSVVEFPLQEEPLPQIPTNEKSWNRLLKFIAIGISSVIVLVVAVKWIGPFVLKKVVVPALQWEAEAFDNTERIIVILVTLAVFPTICLPSTPSMWMAGMAYGYVKGIPLVMAGVSVGVSLPFFVGSVFHAEIQRLLEKYPKEASILRLAGEGNWFHQFRTVTLIRISPLPYIMFNYAAWATNVRYTPYLMGTWVGMLPEVFIALYSGILIRSFAEATQAKRTLTPKQIIFNVAGFCASVGATIFIGIRTKKRLDRLHEEESMPDFNPRKMGLIVGILLGVLFGLSLMAAWLQMMKYRSKKRISKATDVRTLGSLSRDDLRKICGDNYPEWISFPVYEQAKWLNKQLSKLWPFVAEAASAMLKESVEPVLEDYRPGGVKSLKFGKLSLGTVAPKIEGIRVQSLKKGQVTMDIDLRWGGDPNIVIAVDTPVASIPIQLKDFQFFSVVRVIFQLTDEMPCISALLVALFSEPKPRMDYTLKAVGGSLTGLPGISDIIDDTVESIVTDTLQWPRRIVVPLGGTAVDTRQSWNFYELELKPEGMLTVSVVRANNLKNLEVIGKSDPYVVVHIRPRFKYKTKVIHNNLNPVWNQTFELIAEDRETQSLTVEVFEKDIGQDSRLGVAKLRLSELEPEKLKEVNLRLLASLDTLRVKDKKDRGTCTLKLVYNLFNKEEQEKALQEEKRILESRKELKEAGVIESTTAAVDTGSFSGRFRRSVGSGLSKAGKFMGRTLTGQSSRRSD</sequence>
<feature type="domain" description="C2" evidence="14">
    <location>
        <begin position="556"/>
        <end position="680"/>
    </location>
</feature>
<evidence type="ECO:0000256" key="10">
    <source>
        <dbReference type="ARBA" id="ARBA00023121"/>
    </source>
</evidence>
<comment type="subcellular location">
    <subcellularLocation>
        <location evidence="1">Membrane</location>
        <topology evidence="1">Single-pass membrane protein</topology>
    </subcellularLocation>
</comment>
<evidence type="ECO:0000256" key="9">
    <source>
        <dbReference type="ARBA" id="ARBA00023055"/>
    </source>
</evidence>
<keyword evidence="10" id="KW-0446">Lipid-binding</keyword>
<keyword evidence="8 13" id="KW-1133">Transmembrane helix</keyword>
<comment type="similarity">
    <text evidence="2">Belongs to the synaptotagmin family.</text>
</comment>
<feature type="transmembrane region" description="Helical" evidence="13">
    <location>
        <begin position="150"/>
        <end position="171"/>
    </location>
</feature>
<feature type="transmembrane region" description="Helical" evidence="13">
    <location>
        <begin position="113"/>
        <end position="138"/>
    </location>
</feature>
<evidence type="ECO:0000259" key="15">
    <source>
        <dbReference type="PROSITE" id="PS51847"/>
    </source>
</evidence>
<organism evidence="16 17">
    <name type="scientific">Hibiscus sabdariffa</name>
    <name type="common">roselle</name>
    <dbReference type="NCBI Taxonomy" id="183260"/>
    <lineage>
        <taxon>Eukaryota</taxon>
        <taxon>Viridiplantae</taxon>
        <taxon>Streptophyta</taxon>
        <taxon>Embryophyta</taxon>
        <taxon>Tracheophyta</taxon>
        <taxon>Spermatophyta</taxon>
        <taxon>Magnoliopsida</taxon>
        <taxon>eudicotyledons</taxon>
        <taxon>Gunneridae</taxon>
        <taxon>Pentapetalae</taxon>
        <taxon>rosids</taxon>
        <taxon>malvids</taxon>
        <taxon>Malvales</taxon>
        <taxon>Malvaceae</taxon>
        <taxon>Malvoideae</taxon>
        <taxon>Hibiscus</taxon>
    </lineage>
</organism>
<keyword evidence="5" id="KW-0479">Metal-binding</keyword>
<reference evidence="16 17" key="1">
    <citation type="journal article" date="2024" name="G3 (Bethesda)">
        <title>Genome assembly of Hibiscus sabdariffa L. provides insights into metabolisms of medicinal natural products.</title>
        <authorList>
            <person name="Kim T."/>
        </authorList>
    </citation>
    <scope>NUCLEOTIDE SEQUENCE [LARGE SCALE GENOMIC DNA]</scope>
    <source>
        <strain evidence="16">TK-2024</strain>
        <tissue evidence="16">Old leaves</tissue>
    </source>
</reference>